<dbReference type="Pfam" id="PF02779">
    <property type="entry name" value="Transket_pyr"/>
    <property type="match status" value="1"/>
</dbReference>
<keyword evidence="4" id="KW-0560">Oxidoreductase</keyword>
<reference evidence="7 8" key="1">
    <citation type="submission" date="2014-12" db="EMBL/GenBank/DDBJ databases">
        <title>Complete genome sequence of Francisella guanzhouensis strain 08HL01032 isolated from air-conditioning system in China.</title>
        <authorList>
            <person name="Svensson D."/>
            <person name="Ohrman C."/>
            <person name="Backman S."/>
            <person name="Karlsson E."/>
            <person name="Nilsson E."/>
            <person name="Bystrom M."/>
            <person name="Larkeryd A."/>
            <person name="Stenberg P."/>
            <person name="Scholtz H.C."/>
            <person name="Forsman M."/>
            <person name="Sjodin A."/>
        </authorList>
    </citation>
    <scope>NUCLEOTIDE SEQUENCE [LARGE SCALE GENOMIC DNA]</scope>
    <source>
        <strain evidence="7 8">08HL01032</strain>
    </source>
</reference>
<evidence type="ECO:0000256" key="4">
    <source>
        <dbReference type="ARBA" id="ARBA00023002"/>
    </source>
</evidence>
<dbReference type="HOGENOM" id="CLU_004709_1_0_6"/>
<dbReference type="InterPro" id="IPR005475">
    <property type="entry name" value="Transketolase-like_Pyr-bd"/>
</dbReference>
<evidence type="ECO:0000256" key="2">
    <source>
        <dbReference type="ARBA" id="ARBA00003906"/>
    </source>
</evidence>
<dbReference type="OrthoDB" id="9759785at2"/>
<proteinExistence type="predicted"/>
<dbReference type="GO" id="GO:0006099">
    <property type="term" value="P:tricarboxylic acid cycle"/>
    <property type="evidence" value="ECO:0007669"/>
    <property type="project" value="TreeGrafter"/>
</dbReference>
<evidence type="ECO:0000256" key="5">
    <source>
        <dbReference type="ARBA" id="ARBA00023052"/>
    </source>
</evidence>
<name>A0A0A8E2T4_9GAMM</name>
<dbReference type="Gene3D" id="3.40.50.970">
    <property type="match status" value="1"/>
</dbReference>
<protein>
    <recommendedName>
        <fullName evidence="3">oxoglutarate dehydrogenase (succinyl-transferring)</fullName>
        <ecNumber evidence="3">1.2.4.2</ecNumber>
    </recommendedName>
</protein>
<dbReference type="NCBIfam" id="TIGR00239">
    <property type="entry name" value="2oxo_dh_E1"/>
    <property type="match status" value="1"/>
</dbReference>
<evidence type="ECO:0000313" key="7">
    <source>
        <dbReference type="EMBL" id="AJC48313.1"/>
    </source>
</evidence>
<dbReference type="SUPFAM" id="SSF52518">
    <property type="entry name" value="Thiamin diphosphate-binding fold (THDP-binding)"/>
    <property type="match status" value="2"/>
</dbReference>
<dbReference type="GO" id="GO:0045252">
    <property type="term" value="C:oxoglutarate dehydrogenase complex"/>
    <property type="evidence" value="ECO:0007669"/>
    <property type="project" value="TreeGrafter"/>
</dbReference>
<dbReference type="PANTHER" id="PTHR23152:SF4">
    <property type="entry name" value="2-OXOADIPATE DEHYDROGENASE COMPLEX COMPONENT E1"/>
    <property type="match status" value="1"/>
</dbReference>
<dbReference type="GO" id="GO:0030976">
    <property type="term" value="F:thiamine pyrophosphate binding"/>
    <property type="evidence" value="ECO:0007669"/>
    <property type="project" value="InterPro"/>
</dbReference>
<dbReference type="NCBIfam" id="NF008907">
    <property type="entry name" value="PRK12270.1"/>
    <property type="match status" value="1"/>
</dbReference>
<dbReference type="Gene3D" id="3.40.50.12470">
    <property type="match status" value="1"/>
</dbReference>
<evidence type="ECO:0000313" key="8">
    <source>
        <dbReference type="Proteomes" id="UP000031104"/>
    </source>
</evidence>
<organism evidence="7 8">
    <name type="scientific">Allofrancisella guangzhouensis</name>
    <dbReference type="NCBI Taxonomy" id="594679"/>
    <lineage>
        <taxon>Bacteria</taxon>
        <taxon>Pseudomonadati</taxon>
        <taxon>Pseudomonadota</taxon>
        <taxon>Gammaproteobacteria</taxon>
        <taxon>Thiotrichales</taxon>
        <taxon>Francisellaceae</taxon>
        <taxon>Allofrancisella</taxon>
    </lineage>
</organism>
<accession>A0A0A8E2T4</accession>
<keyword evidence="5" id="KW-0786">Thiamine pyrophosphate</keyword>
<dbReference type="GO" id="GO:0004591">
    <property type="term" value="F:oxoglutarate dehydrogenase (succinyl-transferring) activity"/>
    <property type="evidence" value="ECO:0007669"/>
    <property type="project" value="UniProtKB-EC"/>
</dbReference>
<keyword evidence="8" id="KW-1185">Reference proteome</keyword>
<dbReference type="CDD" id="cd02016">
    <property type="entry name" value="TPP_E1_OGDC_like"/>
    <property type="match status" value="1"/>
</dbReference>
<evidence type="ECO:0000256" key="3">
    <source>
        <dbReference type="ARBA" id="ARBA00012280"/>
    </source>
</evidence>
<dbReference type="Pfam" id="PF16870">
    <property type="entry name" value="OxoGdeHyase_C"/>
    <property type="match status" value="1"/>
</dbReference>
<dbReference type="Gene3D" id="3.40.50.11610">
    <property type="entry name" value="Multifunctional 2-oxoglutarate metabolism enzyme, C-terminal domain"/>
    <property type="match status" value="1"/>
</dbReference>
<dbReference type="InterPro" id="IPR031717">
    <property type="entry name" value="ODO-1/KGD_C"/>
</dbReference>
<dbReference type="Gene3D" id="1.10.287.1150">
    <property type="entry name" value="TPP helical domain"/>
    <property type="match status" value="1"/>
</dbReference>
<comment type="cofactor">
    <cofactor evidence="1">
        <name>thiamine diphosphate</name>
        <dbReference type="ChEBI" id="CHEBI:58937"/>
    </cofactor>
</comment>
<gene>
    <name evidence="7" type="ORF">SD28_00855</name>
</gene>
<dbReference type="RefSeq" id="WP_039123170.1">
    <property type="nucleotide sequence ID" value="NZ_CP010427.1"/>
</dbReference>
<dbReference type="InterPro" id="IPR029061">
    <property type="entry name" value="THDP-binding"/>
</dbReference>
<sequence>MKKNQPNFSQWLETTQFFGGNLEYLESIYDDYIVGNHDGIDPQWLSFFDSVASVTDEVHRDVVEEFKYLAKNKVNASSMAAVGENEILYKIKSLINAYRFYAYKSANIDPLGLLKKDRDLDLDPKVHGLNTQDLQQNINLGVLTQNKEQSVESLISNLKSIYEANVGYEYMYIDSKEEKKWLQQHIESNTPISKEEKKWILQQLVAAEGLEKYLAVRYVGQKRFGLEGGESMIPALQHVIEKSVSRHSTRFIQLGMAHRGRLNVLVNILGKNPKDLFEEFEGKQSGKSLSGDVKYHMGYSNYRSIDGKEVKIALAFNPSHLEAVDPVVEGAAKAIQNKLDGDAHNKVIPILIHGDSAFCGQGVVMETLGFSLTEAYGTGGTIHIVINNQVGFTTSSKFGVNRSSNYSTDIAKMIDAPIFHVNGDDPEAVLRATNIALEYRMKFNKDVVIDIVCYRRNGHNETDEPSGTQPRMYEIIKKLPTTLKIYSDRLQNQGVVDAEFVSRLNLQYRSKLDEGKATVDILDRSSVKDKLKVCDWLPYLGKQKTAYDYKPIEQEILKNLAYKMCEVPKEIDIQMQVKKTISDRLKMVEGNIPINWGFAESLAYATLLKDGHTVRISGEDSGRGTFSHRHSVVKNMDTSSTIREYIPLKHVNEKARFDIIDSTLSEYGVLGFEYGYSCYSPDALVIWEAQFGDFVNTAQVVIDQFLVAAEEKWGILSGLTLFLPHGQEGAGAEHSSARLERFLSSCANGNMQVCTPTTPAQIYHLLRRQVIRPLRKPLIVMTPKSLLRNPMAVSSLEELSKGYFESVIDDVKAEVDKVKKLILCNGKVYYDLMLKKQDNFPNTAVVRIEELYPVPNEKLEEIFKKYKNAKKIVWLQEEPQNKGAWYHIRHFIERILRDSQELLCVARERSSAPAVGYHAMYVKQQEEIVNKALEI</sequence>
<dbReference type="EMBL" id="CP010427">
    <property type="protein sequence ID" value="AJC48313.1"/>
    <property type="molecule type" value="Genomic_DNA"/>
</dbReference>
<dbReference type="PIRSF" id="PIRSF000157">
    <property type="entry name" value="Oxoglu_dh_E1"/>
    <property type="match status" value="1"/>
</dbReference>
<feature type="domain" description="Transketolase-like pyrimidine-binding" evidence="6">
    <location>
        <begin position="594"/>
        <end position="789"/>
    </location>
</feature>
<dbReference type="InterPro" id="IPR001017">
    <property type="entry name" value="DH_E1"/>
</dbReference>
<dbReference type="Pfam" id="PF00676">
    <property type="entry name" value="E1_dh"/>
    <property type="match status" value="1"/>
</dbReference>
<dbReference type="NCBIfam" id="NF006914">
    <property type="entry name" value="PRK09404.1"/>
    <property type="match status" value="1"/>
</dbReference>
<evidence type="ECO:0000259" key="6">
    <source>
        <dbReference type="SMART" id="SM00861"/>
    </source>
</evidence>
<comment type="function">
    <text evidence="2">E1 component of the 2-oxoglutarate dehydrogenase (OGDH) complex which catalyzes the decarboxylation of 2-oxoglutarate, the first step in the conversion of 2-oxoglutarate to succinyl-CoA and CO(2).</text>
</comment>
<dbReference type="GO" id="GO:0005829">
    <property type="term" value="C:cytosol"/>
    <property type="evidence" value="ECO:0007669"/>
    <property type="project" value="TreeGrafter"/>
</dbReference>
<evidence type="ECO:0000256" key="1">
    <source>
        <dbReference type="ARBA" id="ARBA00001964"/>
    </source>
</evidence>
<dbReference type="SMART" id="SM00861">
    <property type="entry name" value="Transket_pyr"/>
    <property type="match status" value="1"/>
</dbReference>
<dbReference type="PANTHER" id="PTHR23152">
    <property type="entry name" value="2-OXOGLUTARATE DEHYDROGENASE"/>
    <property type="match status" value="1"/>
</dbReference>
<dbReference type="InterPro" id="IPR042179">
    <property type="entry name" value="KGD_C_sf"/>
</dbReference>
<dbReference type="InterPro" id="IPR011603">
    <property type="entry name" value="2oxoglutarate_DH_E1"/>
</dbReference>
<dbReference type="KEGG" id="fgu:SD28_00855"/>
<dbReference type="Proteomes" id="UP000031104">
    <property type="component" value="Chromosome"/>
</dbReference>
<dbReference type="STRING" id="594679.SD28_00855"/>
<dbReference type="AlphaFoldDB" id="A0A0A8E2T4"/>
<dbReference type="EC" id="1.2.4.2" evidence="3"/>